<gene>
    <name evidence="2" type="ORF">NCTC10797_00357</name>
</gene>
<protein>
    <submittedName>
        <fullName evidence="2">Uncharacterized protein</fullName>
    </submittedName>
</protein>
<dbReference type="Proteomes" id="UP000290439">
    <property type="component" value="Chromosome"/>
</dbReference>
<evidence type="ECO:0000313" key="3">
    <source>
        <dbReference type="Proteomes" id="UP000290439"/>
    </source>
</evidence>
<organism evidence="2 3">
    <name type="scientific">Nocardia cyriacigeorgica</name>
    <dbReference type="NCBI Taxonomy" id="135487"/>
    <lineage>
        <taxon>Bacteria</taxon>
        <taxon>Bacillati</taxon>
        <taxon>Actinomycetota</taxon>
        <taxon>Actinomycetes</taxon>
        <taxon>Mycobacteriales</taxon>
        <taxon>Nocardiaceae</taxon>
        <taxon>Nocardia</taxon>
    </lineage>
</organism>
<feature type="region of interest" description="Disordered" evidence="1">
    <location>
        <begin position="397"/>
        <end position="422"/>
    </location>
</feature>
<dbReference type="EMBL" id="LR215973">
    <property type="protein sequence ID" value="VFA96603.1"/>
    <property type="molecule type" value="Genomic_DNA"/>
</dbReference>
<evidence type="ECO:0000313" key="2">
    <source>
        <dbReference type="EMBL" id="VFA96603.1"/>
    </source>
</evidence>
<name>A0A4V6IBX2_9NOCA</name>
<sequence>MDEHLERNFDTQNRRLDDIESTLRALLDGRDVDPLPVPETAGPQSYEQLTRDNDRLRADRGWVEVDLDAALTAEQRAAFDRWRTSTRIEWSSADLAAVGVAGLIGMTATWFDTRVDAGVLGQLQKLGRTKLLRTWDKAGKRLPIDYMGPDFGGKAHRVRSAGHDLFRIFESTRQIMDAEFRGTRWADGKKSTVRVSGRFRGDLDNVADALIVLLKHLAADMVTPMGLPMPGSSLLYELNDRELRKLIHQAYQGTSTGNGLNLRSGILSAGLPAICTEVIIRLHVHAAAYELTGSTALDPAQKSLRAELLLAAHSMVGAASIGKSVARALSLDGDKKYAAVRHVNVPVLLRTAGLAAVVVRDARARGASGAASWDELMTRTTAQASLATAVELARAMEDEEAPKSHPLDLKPWSARLGDVSDA</sequence>
<dbReference type="AlphaFoldDB" id="A0A4V6IBX2"/>
<reference evidence="2 3" key="1">
    <citation type="submission" date="2019-02" db="EMBL/GenBank/DDBJ databases">
        <authorList>
            <consortium name="Pathogen Informatics"/>
        </authorList>
    </citation>
    <scope>NUCLEOTIDE SEQUENCE [LARGE SCALE GENOMIC DNA]</scope>
    <source>
        <strain evidence="2 3">3012STDY6756504</strain>
    </source>
</reference>
<dbReference type="RefSeq" id="WP_130915713.1">
    <property type="nucleotide sequence ID" value="NZ_LR215973.1"/>
</dbReference>
<accession>A0A4V6IBX2</accession>
<evidence type="ECO:0000256" key="1">
    <source>
        <dbReference type="SAM" id="MobiDB-lite"/>
    </source>
</evidence>
<proteinExistence type="predicted"/>